<feature type="transmembrane region" description="Helical" evidence="6">
    <location>
        <begin position="373"/>
        <end position="393"/>
    </location>
</feature>
<feature type="transmembrane region" description="Helical" evidence="6">
    <location>
        <begin position="767"/>
        <end position="787"/>
    </location>
</feature>
<gene>
    <name evidence="8" type="ORF">NHU_00294</name>
</gene>
<feature type="transmembrane region" description="Helical" evidence="6">
    <location>
        <begin position="329"/>
        <end position="352"/>
    </location>
</feature>
<feature type="domain" description="ABC3 transporter permease C-terminal" evidence="7">
    <location>
        <begin position="676"/>
        <end position="793"/>
    </location>
</feature>
<dbReference type="EMBL" id="AP014800">
    <property type="protein sequence ID" value="BAQ67465.1"/>
    <property type="molecule type" value="Genomic_DNA"/>
</dbReference>
<feature type="transmembrane region" description="Helical" evidence="6">
    <location>
        <begin position="447"/>
        <end position="467"/>
    </location>
</feature>
<evidence type="ECO:0000256" key="2">
    <source>
        <dbReference type="ARBA" id="ARBA00022475"/>
    </source>
</evidence>
<keyword evidence="3 6" id="KW-0812">Transmembrane</keyword>
<organism evidence="8 9">
    <name type="scientific">Rhodovulum sulfidophilum</name>
    <name type="common">Rhodobacter sulfidophilus</name>
    <dbReference type="NCBI Taxonomy" id="35806"/>
    <lineage>
        <taxon>Bacteria</taxon>
        <taxon>Pseudomonadati</taxon>
        <taxon>Pseudomonadota</taxon>
        <taxon>Alphaproteobacteria</taxon>
        <taxon>Rhodobacterales</taxon>
        <taxon>Paracoccaceae</taxon>
        <taxon>Rhodovulum</taxon>
    </lineage>
</organism>
<dbReference type="InterPro" id="IPR038766">
    <property type="entry name" value="Membrane_comp_ABC_pdt"/>
</dbReference>
<dbReference type="PANTHER" id="PTHR30287">
    <property type="entry name" value="MEMBRANE COMPONENT OF PREDICTED ABC SUPERFAMILY METABOLITE UPTAKE TRANSPORTER"/>
    <property type="match status" value="1"/>
</dbReference>
<sequence length="805" mass="85870">MIRTAITALLSHWRRHPLQLAGLFLGLALATALWSGVQAINAEARQSYDRAAAVLAQDRLDSLVARDGQHIGQQVFLDLRRAGWLVSPVLEGRWSHRGVPLRILGVDPFTLPADSLPEAVADESRSGAFLSAEGLAFAAPQTVEELTRIDAPGLPPLATAPGMAPGLLLVDIGTAQRLLRAGGEISRLLLAPEQPLRQRPLEEIAPGLIRQSPAEQADMGALTGSFHLNLTAFGFLSFAVGLFIVHSAIGLAFEQRRPVFRTLRALGLPLRLLVGLLAAEIMGFALIAGLAGIALGYVIAAALLPDVAATLRGLYGASVSGSLSLRPEWAVAGLGMALAGAGIAAAQSLWRLSRMPVLAPAQPRAWSRASARSLAWQTALAGLLALIALGAAVRGEGLVGGFVLLGALLLAAALALPGALAVALALGERLSKGVIAQWFWADTRQQLPGLSLALMALLLALSANIGVGTMVSSFRLAFTAWLDQRLPSELYVTGRTEDEARRLAEWLAPRTEALLPIWKIDGPLLGRPGEVYGVADHRTYPDNWPMIRGDASVWQSLARGEGVIVNEQLWRRAGLQLGDPVTLPGGATRPLIGVYADYGNTKGQAILGIADLLALYPGIDRRRYAIRTDPANVAALRSAIEDDFGLPADNMISQQEVKQVSLMVFERTFAVTAALNVLTMGVAGFAMFMSLLTLSTMRLPQLAPVWALGLTRGRLARLELLRAVLLALLTMALAVPVGLLLAWVLLSVINVEAFGWRLPMQLFPKDWLWLGALALIAAGLAAAWPAWRLARLAPVHLLKVFADER</sequence>
<evidence type="ECO:0000256" key="6">
    <source>
        <dbReference type="SAM" id="Phobius"/>
    </source>
</evidence>
<evidence type="ECO:0000259" key="7">
    <source>
        <dbReference type="Pfam" id="PF02687"/>
    </source>
</evidence>
<feature type="transmembrane region" description="Helical" evidence="6">
    <location>
        <begin position="273"/>
        <end position="304"/>
    </location>
</feature>
<dbReference type="Proteomes" id="UP000064912">
    <property type="component" value="Chromosome"/>
</dbReference>
<feature type="transmembrane region" description="Helical" evidence="6">
    <location>
        <begin position="232"/>
        <end position="253"/>
    </location>
</feature>
<feature type="transmembrane region" description="Helical" evidence="6">
    <location>
        <begin position="669"/>
        <end position="692"/>
    </location>
</feature>
<dbReference type="PANTHER" id="PTHR30287:SF2">
    <property type="entry name" value="BLL1001 PROTEIN"/>
    <property type="match status" value="1"/>
</dbReference>
<dbReference type="AlphaFoldDB" id="A0A0D6AXU8"/>
<evidence type="ECO:0000313" key="8">
    <source>
        <dbReference type="EMBL" id="BAQ67465.1"/>
    </source>
</evidence>
<keyword evidence="4 6" id="KW-1133">Transmembrane helix</keyword>
<comment type="subcellular location">
    <subcellularLocation>
        <location evidence="1">Cell membrane</location>
        <topology evidence="1">Multi-pass membrane protein</topology>
    </subcellularLocation>
</comment>
<evidence type="ECO:0000313" key="9">
    <source>
        <dbReference type="Proteomes" id="UP000064912"/>
    </source>
</evidence>
<proteinExistence type="predicted"/>
<reference evidence="8 9" key="1">
    <citation type="submission" date="2015-02" db="EMBL/GenBank/DDBJ databases">
        <title>Genome sequene of Rhodovulum sulfidophilum DSM 2351.</title>
        <authorList>
            <person name="Nagao N."/>
        </authorList>
    </citation>
    <scope>NUCLEOTIDE SEQUENCE [LARGE SCALE GENOMIC DNA]</scope>
    <source>
        <strain evidence="8 9">DSM 2351</strain>
    </source>
</reference>
<evidence type="ECO:0000256" key="5">
    <source>
        <dbReference type="ARBA" id="ARBA00023136"/>
    </source>
</evidence>
<dbReference type="InterPro" id="IPR003838">
    <property type="entry name" value="ABC3_permease_C"/>
</dbReference>
<dbReference type="GO" id="GO:0005886">
    <property type="term" value="C:plasma membrane"/>
    <property type="evidence" value="ECO:0007669"/>
    <property type="project" value="UniProtKB-SubCell"/>
</dbReference>
<feature type="transmembrane region" description="Helical" evidence="6">
    <location>
        <begin position="399"/>
        <end position="426"/>
    </location>
</feature>
<evidence type="ECO:0000256" key="1">
    <source>
        <dbReference type="ARBA" id="ARBA00004651"/>
    </source>
</evidence>
<feature type="transmembrane region" description="Helical" evidence="6">
    <location>
        <begin position="720"/>
        <end position="747"/>
    </location>
</feature>
<keyword evidence="2" id="KW-1003">Cell membrane</keyword>
<dbReference type="KEGG" id="rsu:NHU_00294"/>
<evidence type="ECO:0000256" key="4">
    <source>
        <dbReference type="ARBA" id="ARBA00022989"/>
    </source>
</evidence>
<name>A0A0D6AXU8_RHOSU</name>
<evidence type="ECO:0000256" key="3">
    <source>
        <dbReference type="ARBA" id="ARBA00022692"/>
    </source>
</evidence>
<protein>
    <submittedName>
        <fullName evidence="8">ABC transporter inner membrane protein</fullName>
    </submittedName>
</protein>
<dbReference type="Pfam" id="PF02687">
    <property type="entry name" value="FtsX"/>
    <property type="match status" value="2"/>
</dbReference>
<dbReference type="eggNOG" id="COG0577">
    <property type="taxonomic scope" value="Bacteria"/>
</dbReference>
<feature type="domain" description="ABC3 transporter permease C-terminal" evidence="7">
    <location>
        <begin position="232"/>
        <end position="356"/>
    </location>
</feature>
<accession>A0A0D6AXU8</accession>
<dbReference type="PATRIC" id="fig|35806.4.peg.299"/>
<keyword evidence="5 6" id="KW-0472">Membrane</keyword>